<proteinExistence type="inferred from homology"/>
<dbReference type="AlphaFoldDB" id="A0A1C7MWN6"/>
<dbReference type="Gene3D" id="3.30.230.130">
    <property type="entry name" value="Cullin, Chain C, Domain 2"/>
    <property type="match status" value="1"/>
</dbReference>
<evidence type="ECO:0000313" key="8">
    <source>
        <dbReference type="EMBL" id="OBZ79494.1"/>
    </source>
</evidence>
<evidence type="ECO:0000256" key="1">
    <source>
        <dbReference type="ARBA" id="ARBA00006019"/>
    </source>
</evidence>
<dbReference type="EMBL" id="LUGG01000001">
    <property type="protein sequence ID" value="OBZ79494.1"/>
    <property type="molecule type" value="Genomic_DNA"/>
</dbReference>
<dbReference type="InterPro" id="IPR036388">
    <property type="entry name" value="WH-like_DNA-bd_sf"/>
</dbReference>
<dbReference type="GO" id="GO:0006511">
    <property type="term" value="P:ubiquitin-dependent protein catabolic process"/>
    <property type="evidence" value="ECO:0007669"/>
    <property type="project" value="InterPro"/>
</dbReference>
<dbReference type="OrthoDB" id="27073at2759"/>
<evidence type="ECO:0000256" key="3">
    <source>
        <dbReference type="ARBA" id="ARBA00022843"/>
    </source>
</evidence>
<gene>
    <name evidence="8" type="primary">CUL4</name>
    <name evidence="8" type="ORF">A0H81_00241</name>
</gene>
<dbReference type="SMART" id="SM00884">
    <property type="entry name" value="Cullin_Nedd8"/>
    <property type="match status" value="1"/>
</dbReference>
<sequence length="782" mass="89559">MTDVFTLLTLPKVSSAFTALPSSAISVTEPGSRATSGGRRPDSRGLIVRVLGLPIKPAVESRGDSDFALVRRCVRVLLTKDGDDKLPATYEQIYRTCKSVVCDHGKGEGLYENVKLELEKCVGALASSLLRDGRGSVSWLIPFIESCAWFEKQVGFLQSILTYLDGFFVFHRKDLPKHTRFFKTPQIVQKMQTGIQDWIEWERINRLPHELRDIIPILIDHLITHGQYTVLFETHFIDLTHSFYTEESTARAEALKDNARGFLSHCEARRTEEIQRAKDALPQQSWSVVIDTTDRALLKGRLDWLAKEALGPLMNAKNDASLAKMYMLFARVDGLQVLRETFKNHIQNTVKNIVKDVEHDDEMVYRLLDFKAFADQLVSTAFVDDVADFRTDASKSLASPSLPSTSALPPALNDTPKKKPNKEFSYALIDAFQTGFKARRNKPAEMIAKYLDKAMRRGQKGKKDEDFQAELDAALGLYRFTDDKDVFRTFYHRALAKRLLLERSASDDFEKAMLKRLKEQYDPEFGMGDHMFNDLALSRETMREYTEYRSRLLAFCCTEVRCRSPPFMQDDLTKYTTFYKNKHKGHKLDWDHALGTATLKAQFKIGEKELSVSLYQAVVLLLFNDSEEISYNDVKMQTGLDESELRRTLQSLACGKKRVLRKHPAGKDINDTDIFYFNADFTDPRYQVHINSIQVKETLEESKRTQTSIEGDRKHALDAAIVRVMKAKKELSYEQLKAATIDAVKNHFVPDVSTIKQRIQGLVEQEYLRRDEDDMNKYIYVA</sequence>
<dbReference type="PANTHER" id="PTHR11932">
    <property type="entry name" value="CULLIN"/>
    <property type="match status" value="1"/>
</dbReference>
<dbReference type="SUPFAM" id="SSF75632">
    <property type="entry name" value="Cullin homology domain"/>
    <property type="match status" value="1"/>
</dbReference>
<name>A0A1C7MWN6_GRIFR</name>
<comment type="caution">
    <text evidence="8">The sequence shown here is derived from an EMBL/GenBank/DDBJ whole genome shotgun (WGS) entry which is preliminary data.</text>
</comment>
<dbReference type="Pfam" id="PF26557">
    <property type="entry name" value="Cullin_AB"/>
    <property type="match status" value="1"/>
</dbReference>
<dbReference type="SUPFAM" id="SSF46785">
    <property type="entry name" value="Winged helix' DNA-binding domain"/>
    <property type="match status" value="1"/>
</dbReference>
<dbReference type="Proteomes" id="UP000092993">
    <property type="component" value="Unassembled WGS sequence"/>
</dbReference>
<evidence type="ECO:0000256" key="4">
    <source>
        <dbReference type="PROSITE-ProRule" id="PRU00330"/>
    </source>
</evidence>
<dbReference type="Pfam" id="PF00888">
    <property type="entry name" value="Cullin"/>
    <property type="match status" value="1"/>
</dbReference>
<dbReference type="InterPro" id="IPR036317">
    <property type="entry name" value="Cullin_homology_sf"/>
</dbReference>
<comment type="similarity">
    <text evidence="1 4 5">Belongs to the cullin family.</text>
</comment>
<dbReference type="OMA" id="NYQEQTW"/>
<dbReference type="InterPro" id="IPR036390">
    <property type="entry name" value="WH_DNA-bd_sf"/>
</dbReference>
<feature type="region of interest" description="Disordered" evidence="6">
    <location>
        <begin position="395"/>
        <end position="419"/>
    </location>
</feature>
<dbReference type="PROSITE" id="PS50069">
    <property type="entry name" value="CULLIN_2"/>
    <property type="match status" value="1"/>
</dbReference>
<protein>
    <submittedName>
        <fullName evidence="8">Cullin-4</fullName>
    </submittedName>
</protein>
<reference evidence="8 9" key="1">
    <citation type="submission" date="2016-03" db="EMBL/GenBank/DDBJ databases">
        <title>Whole genome sequencing of Grifola frondosa 9006-11.</title>
        <authorList>
            <person name="Min B."/>
            <person name="Park H."/>
            <person name="Kim J.-G."/>
            <person name="Cho H."/>
            <person name="Oh Y.-L."/>
            <person name="Kong W.-S."/>
            <person name="Choi I.-G."/>
        </authorList>
    </citation>
    <scope>NUCLEOTIDE SEQUENCE [LARGE SCALE GENOMIC DNA]</scope>
    <source>
        <strain evidence="8 9">9006-11</strain>
    </source>
</reference>
<dbReference type="FunFam" id="1.10.10.10:FF:000014">
    <property type="entry name" value="Cullin 1"/>
    <property type="match status" value="1"/>
</dbReference>
<dbReference type="InterPro" id="IPR016159">
    <property type="entry name" value="Cullin_repeat-like_dom_sf"/>
</dbReference>
<accession>A0A1C7MWN6</accession>
<dbReference type="InterPro" id="IPR045093">
    <property type="entry name" value="Cullin"/>
</dbReference>
<evidence type="ECO:0000256" key="5">
    <source>
        <dbReference type="RuleBase" id="RU003829"/>
    </source>
</evidence>
<evidence type="ECO:0000313" key="9">
    <source>
        <dbReference type="Proteomes" id="UP000092993"/>
    </source>
</evidence>
<feature type="compositionally biased region" description="Low complexity" evidence="6">
    <location>
        <begin position="395"/>
        <end position="412"/>
    </location>
</feature>
<dbReference type="Gene3D" id="1.20.1310.10">
    <property type="entry name" value="Cullin Repeats"/>
    <property type="match status" value="4"/>
</dbReference>
<dbReference type="InterPro" id="IPR001373">
    <property type="entry name" value="Cullin_N"/>
</dbReference>
<dbReference type="SMART" id="SM00182">
    <property type="entry name" value="CULLIN"/>
    <property type="match status" value="1"/>
</dbReference>
<evidence type="ECO:0000256" key="6">
    <source>
        <dbReference type="SAM" id="MobiDB-lite"/>
    </source>
</evidence>
<dbReference type="InterPro" id="IPR059120">
    <property type="entry name" value="Cullin-like_AB"/>
</dbReference>
<keyword evidence="9" id="KW-1185">Reference proteome</keyword>
<evidence type="ECO:0000259" key="7">
    <source>
        <dbReference type="PROSITE" id="PS50069"/>
    </source>
</evidence>
<keyword evidence="3" id="KW-0832">Ubl conjugation</keyword>
<feature type="domain" description="Cullin family profile" evidence="7">
    <location>
        <begin position="442"/>
        <end position="653"/>
    </location>
</feature>
<dbReference type="Pfam" id="PF10557">
    <property type="entry name" value="Cullin_Nedd8"/>
    <property type="match status" value="1"/>
</dbReference>
<dbReference type="GO" id="GO:0031625">
    <property type="term" value="F:ubiquitin protein ligase binding"/>
    <property type="evidence" value="ECO:0007669"/>
    <property type="project" value="InterPro"/>
</dbReference>
<keyword evidence="2" id="KW-1017">Isopeptide bond</keyword>
<dbReference type="SUPFAM" id="SSF74788">
    <property type="entry name" value="Cullin repeat-like"/>
    <property type="match status" value="1"/>
</dbReference>
<organism evidence="8 9">
    <name type="scientific">Grifola frondosa</name>
    <name type="common">Maitake</name>
    <name type="synonym">Polyporus frondosus</name>
    <dbReference type="NCBI Taxonomy" id="5627"/>
    <lineage>
        <taxon>Eukaryota</taxon>
        <taxon>Fungi</taxon>
        <taxon>Dikarya</taxon>
        <taxon>Basidiomycota</taxon>
        <taxon>Agaricomycotina</taxon>
        <taxon>Agaricomycetes</taxon>
        <taxon>Polyporales</taxon>
        <taxon>Grifolaceae</taxon>
        <taxon>Grifola</taxon>
    </lineage>
</organism>
<dbReference type="InterPro" id="IPR016158">
    <property type="entry name" value="Cullin_homology"/>
</dbReference>
<dbReference type="Gene3D" id="1.10.10.10">
    <property type="entry name" value="Winged helix-like DNA-binding domain superfamily/Winged helix DNA-binding domain"/>
    <property type="match status" value="1"/>
</dbReference>
<dbReference type="STRING" id="5627.A0A1C7MWN6"/>
<evidence type="ECO:0000256" key="2">
    <source>
        <dbReference type="ARBA" id="ARBA00022499"/>
    </source>
</evidence>
<dbReference type="InterPro" id="IPR019559">
    <property type="entry name" value="Cullin_neddylation_domain"/>
</dbReference>